<keyword evidence="3" id="KW-1185">Reference proteome</keyword>
<dbReference type="Gene3D" id="3.40.50.410">
    <property type="entry name" value="von Willebrand factor, type A domain"/>
    <property type="match status" value="1"/>
</dbReference>
<reference evidence="2 3" key="2">
    <citation type="submission" date="2019-09" db="EMBL/GenBank/DDBJ databases">
        <authorList>
            <person name="Jin C."/>
        </authorList>
    </citation>
    <scope>NUCLEOTIDE SEQUENCE [LARGE SCALE GENOMIC DNA]</scope>
    <source>
        <strain evidence="2 3">BN140002</strain>
    </source>
</reference>
<accession>A0A5B2V6M9</accession>
<dbReference type="Proteomes" id="UP000323142">
    <property type="component" value="Unassembled WGS sequence"/>
</dbReference>
<dbReference type="EMBL" id="VUOA01000047">
    <property type="protein sequence ID" value="KAA2234601.1"/>
    <property type="molecule type" value="Genomic_DNA"/>
</dbReference>
<dbReference type="SUPFAM" id="SSF53300">
    <property type="entry name" value="vWA-like"/>
    <property type="match status" value="1"/>
</dbReference>
<dbReference type="AlphaFoldDB" id="A0A5B2V6M9"/>
<evidence type="ECO:0000313" key="2">
    <source>
        <dbReference type="EMBL" id="KAA2234601.1"/>
    </source>
</evidence>
<name>A0A5B2V6M9_9HYPH</name>
<dbReference type="OrthoDB" id="7522752at2"/>
<evidence type="ECO:0000256" key="1">
    <source>
        <dbReference type="SAM" id="MobiDB-lite"/>
    </source>
</evidence>
<reference evidence="2 3" key="1">
    <citation type="submission" date="2019-09" db="EMBL/GenBank/DDBJ databases">
        <title>Salinarimonas rosea gen. nov., sp. nov., a new member of the a-2 subgroup of the Proteobacteria.</title>
        <authorList>
            <person name="Liu J."/>
        </authorList>
    </citation>
    <scope>NUCLEOTIDE SEQUENCE [LARGE SCALE GENOMIC DNA]</scope>
    <source>
        <strain evidence="2 3">BN140002</strain>
    </source>
</reference>
<sequence length="364" mass="38851">MCPMLGHEAERIMSLGSILRRAWTGCVGAFHHDRRGVAGVIFSLALVPMVAAVGTSVDYARRSDVAAALQRGVDAAALAAALAAKEKRDSNTAALAAFRSTFKRTETIGAPDVLYRLVDGRHRVTADTRLATRFMSVVGLNEMSISAIADAVYAPARPEPVEIALVMDTTNSMFCGCQWPDVVKAVSSMLQGLKGDGSQPYFVTLIPMSDRVNVGTVGTSSTSWMKGKAPADWNGCFEPRERATAGFPYALDDDRPNSNNDKFSPSAPGSYLPNHVGAAYGTNGVPVCPTQAITGPTNDVKDIESALTSFSGAGTGRYDEGMAWGWRVLSEKWQGQWKAGNSYPSKNGSRRKIAIFVSDGRTTA</sequence>
<feature type="region of interest" description="Disordered" evidence="1">
    <location>
        <begin position="249"/>
        <end position="268"/>
    </location>
</feature>
<proteinExistence type="predicted"/>
<evidence type="ECO:0000313" key="3">
    <source>
        <dbReference type="Proteomes" id="UP000323142"/>
    </source>
</evidence>
<comment type="caution">
    <text evidence="2">The sequence shown here is derived from an EMBL/GenBank/DDBJ whole genome shotgun (WGS) entry which is preliminary data.</text>
</comment>
<dbReference type="InterPro" id="IPR036465">
    <property type="entry name" value="vWFA_dom_sf"/>
</dbReference>
<protein>
    <submittedName>
        <fullName evidence="2">Uncharacterized protein</fullName>
    </submittedName>
</protein>
<organism evidence="2 3">
    <name type="scientific">Salinarimonas soli</name>
    <dbReference type="NCBI Taxonomy" id="1638099"/>
    <lineage>
        <taxon>Bacteria</taxon>
        <taxon>Pseudomonadati</taxon>
        <taxon>Pseudomonadota</taxon>
        <taxon>Alphaproteobacteria</taxon>
        <taxon>Hyphomicrobiales</taxon>
        <taxon>Salinarimonadaceae</taxon>
        <taxon>Salinarimonas</taxon>
    </lineage>
</organism>
<gene>
    <name evidence="2" type="ORF">F0L46_23665</name>
</gene>